<dbReference type="OrthoDB" id="9815663at2"/>
<dbReference type="InterPro" id="IPR009695">
    <property type="entry name" value="Diacylglyc_glucosyltr_N"/>
</dbReference>
<dbReference type="AlphaFoldDB" id="A0A6I0FB27"/>
<proteinExistence type="inferred from homology"/>
<comment type="similarity">
    <text evidence="2">Belongs to the glycosyltransferase 28 family.</text>
</comment>
<dbReference type="Gene3D" id="3.40.50.2000">
    <property type="entry name" value="Glycogen Phosphorylase B"/>
    <property type="match status" value="1"/>
</dbReference>
<comment type="caution">
    <text evidence="7">The sequence shown here is derived from an EMBL/GenBank/DDBJ whole genome shotgun (WGS) entry which is preliminary data.</text>
</comment>
<dbReference type="InterPro" id="IPR007235">
    <property type="entry name" value="Glyco_trans_28_C"/>
</dbReference>
<evidence type="ECO:0000259" key="6">
    <source>
        <dbReference type="Pfam" id="PF06925"/>
    </source>
</evidence>
<name>A0A6I0FB27_9FIRM</name>
<evidence type="ECO:0000256" key="3">
    <source>
        <dbReference type="ARBA" id="ARBA00022676"/>
    </source>
</evidence>
<feature type="domain" description="Glycosyl transferase family 28 C-terminal" evidence="5">
    <location>
        <begin position="197"/>
        <end position="347"/>
    </location>
</feature>
<feature type="domain" description="Diacylglycerol glucosyltransferase N-terminal" evidence="6">
    <location>
        <begin position="14"/>
        <end position="173"/>
    </location>
</feature>
<evidence type="ECO:0000313" key="7">
    <source>
        <dbReference type="EMBL" id="KAB3535746.1"/>
    </source>
</evidence>
<evidence type="ECO:0000313" key="8">
    <source>
        <dbReference type="Proteomes" id="UP000432715"/>
    </source>
</evidence>
<gene>
    <name evidence="7" type="ORF">F8154_05450</name>
</gene>
<dbReference type="PANTHER" id="PTHR43025:SF3">
    <property type="entry name" value="MONOGALACTOSYLDIACYLGLYCEROL SYNTHASE 1, CHLOROPLASTIC"/>
    <property type="match status" value="1"/>
</dbReference>
<dbReference type="Proteomes" id="UP000432715">
    <property type="component" value="Unassembled WGS sequence"/>
</dbReference>
<sequence>MRIAIVTASIGHGHNSVAFALKEALLNENSNNCVEVFDILDDSKLYQLVTSVYLEVISKTPYLYSKVFHWSQHYQKTNSIVNLLSFLSLKILKNIKSSFQPDAFIFTHPIPAMCYNNNKLRVPAYTVITDYAYHHFWFNPKVAGYFVASPEIKRQLEKNKFPSKNIFNTGLPIKKSFTSNNMKNSLHNSNISEKPLVLVMGGGFGIGPLKGIVDELEKIQLPFQAVVITGKNESLYQDILKSIENKTKDRWKVISFTDEIHTLMKKSSLLISKAGAITLTEAQISGLPTIIYKPIPGHEEENARFVCQQGWATWVKKSEELISITSKLLSSAEELEAMKKKSSLYSKPFAASNICRIISNYIEAPLRRSL</sequence>
<accession>A0A6I0FB27</accession>
<protein>
    <submittedName>
        <fullName evidence="7">Glycosyltransferase</fullName>
    </submittedName>
</protein>
<keyword evidence="8" id="KW-1185">Reference proteome</keyword>
<dbReference type="Pfam" id="PF06925">
    <property type="entry name" value="MGDG_synth"/>
    <property type="match status" value="1"/>
</dbReference>
<evidence type="ECO:0000256" key="4">
    <source>
        <dbReference type="ARBA" id="ARBA00022679"/>
    </source>
</evidence>
<comment type="subcellular location">
    <subcellularLocation>
        <location evidence="1">Membrane</location>
    </subcellularLocation>
</comment>
<dbReference type="SUPFAM" id="SSF53756">
    <property type="entry name" value="UDP-Glycosyltransferase/glycogen phosphorylase"/>
    <property type="match status" value="1"/>
</dbReference>
<dbReference type="GO" id="GO:0016758">
    <property type="term" value="F:hexosyltransferase activity"/>
    <property type="evidence" value="ECO:0007669"/>
    <property type="project" value="InterPro"/>
</dbReference>
<evidence type="ECO:0000256" key="2">
    <source>
        <dbReference type="ARBA" id="ARBA00006962"/>
    </source>
</evidence>
<dbReference type="RefSeq" id="WP_151860593.1">
    <property type="nucleotide sequence ID" value="NZ_WBZC01000015.1"/>
</dbReference>
<keyword evidence="3" id="KW-0328">Glycosyltransferase</keyword>
<dbReference type="GO" id="GO:0009247">
    <property type="term" value="P:glycolipid biosynthetic process"/>
    <property type="evidence" value="ECO:0007669"/>
    <property type="project" value="InterPro"/>
</dbReference>
<dbReference type="Pfam" id="PF04101">
    <property type="entry name" value="Glyco_tran_28_C"/>
    <property type="match status" value="1"/>
</dbReference>
<reference evidence="7 8" key="1">
    <citation type="submission" date="2019-10" db="EMBL/GenBank/DDBJ databases">
        <title>Alkaliphilus serpentinus sp. nov. and Alkaliphilus pronyensis sp. nov., two novel anaerobic alkaliphilic species isolated from the serpentinized-hosted hydrothermal field of the Prony Bay (New Caledonia).</title>
        <authorList>
            <person name="Postec A."/>
        </authorList>
    </citation>
    <scope>NUCLEOTIDE SEQUENCE [LARGE SCALE GENOMIC DNA]</scope>
    <source>
        <strain evidence="7 8">LacV</strain>
    </source>
</reference>
<organism evidence="7 8">
    <name type="scientific">Alkaliphilus pronyensis</name>
    <dbReference type="NCBI Taxonomy" id="1482732"/>
    <lineage>
        <taxon>Bacteria</taxon>
        <taxon>Bacillati</taxon>
        <taxon>Bacillota</taxon>
        <taxon>Clostridia</taxon>
        <taxon>Peptostreptococcales</taxon>
        <taxon>Natronincolaceae</taxon>
        <taxon>Alkaliphilus</taxon>
    </lineage>
</organism>
<dbReference type="InterPro" id="IPR050519">
    <property type="entry name" value="Glycosyltransf_28_UgtP"/>
</dbReference>
<evidence type="ECO:0000259" key="5">
    <source>
        <dbReference type="Pfam" id="PF04101"/>
    </source>
</evidence>
<dbReference type="PANTHER" id="PTHR43025">
    <property type="entry name" value="MONOGALACTOSYLDIACYLGLYCEROL SYNTHASE"/>
    <property type="match status" value="1"/>
</dbReference>
<dbReference type="GO" id="GO:0016020">
    <property type="term" value="C:membrane"/>
    <property type="evidence" value="ECO:0007669"/>
    <property type="project" value="UniProtKB-SubCell"/>
</dbReference>
<dbReference type="EMBL" id="WBZC01000015">
    <property type="protein sequence ID" value="KAB3535746.1"/>
    <property type="molecule type" value="Genomic_DNA"/>
</dbReference>
<evidence type="ECO:0000256" key="1">
    <source>
        <dbReference type="ARBA" id="ARBA00004370"/>
    </source>
</evidence>
<keyword evidence="4 7" id="KW-0808">Transferase</keyword>